<evidence type="ECO:0000256" key="3">
    <source>
        <dbReference type="ARBA" id="ARBA00023015"/>
    </source>
</evidence>
<evidence type="ECO:0000256" key="4">
    <source>
        <dbReference type="ARBA" id="ARBA00023125"/>
    </source>
</evidence>
<evidence type="ECO:0000313" key="9">
    <source>
        <dbReference type="Proteomes" id="UP001230051"/>
    </source>
</evidence>
<dbReference type="Gene3D" id="2.20.25.670">
    <property type="entry name" value="GCM domain, large subdomain"/>
    <property type="match status" value="1"/>
</dbReference>
<dbReference type="GO" id="GO:0001228">
    <property type="term" value="F:DNA-binding transcription activator activity, RNA polymerase II-specific"/>
    <property type="evidence" value="ECO:0007669"/>
    <property type="project" value="InterPro"/>
</dbReference>
<dbReference type="Pfam" id="PF03615">
    <property type="entry name" value="GCM"/>
    <property type="match status" value="1"/>
</dbReference>
<dbReference type="PANTHER" id="PTHR12414:SF6">
    <property type="entry name" value="CHORION-SPECIFIC TRANSCRIPTION FACTOR GCMA"/>
    <property type="match status" value="1"/>
</dbReference>
<dbReference type="InterPro" id="IPR039791">
    <property type="entry name" value="GCM"/>
</dbReference>
<keyword evidence="5" id="KW-0804">Transcription</keyword>
<dbReference type="GO" id="GO:0042063">
    <property type="term" value="P:gliogenesis"/>
    <property type="evidence" value="ECO:0007669"/>
    <property type="project" value="TreeGrafter"/>
</dbReference>
<dbReference type="InterPro" id="IPR043021">
    <property type="entry name" value="GCM_small"/>
</dbReference>
<dbReference type="AlphaFoldDB" id="A0AAD8GAZ9"/>
<sequence>MLKGVDEIAPRCDFTPLNGMSWDINDLMLPQDVKQADSFQEWTDSYEKYIYSSNDKHAQRHLSGWAMRNTNNHNARILKKSCLGVVVCSKDCTTMDGSKIHLRPAICDKARQKQQKKGCPNCHAPLTLLCCRGHGGYPVTNFWRHEGSSIFFQSKGLHDHPKPESKLEAEARKSVCRKRASVSLKSPSLKTTQESEPFAGIMPSQEAFPPAISSHLGDNFQNEIADSLCIPYPSGFNFGKTPSMVDSSADMDDIGRYYGRCLQYAAGNYGCGNFTGSLKACDSNYEYGDNWSRIISSLNVCPSKPVLGYAHDSGNYPYEAAASQNFLDTPLQNSYTMSEKRAALPGLKQDFEQKWGEDSCEKKQPWNCKNSCITTAGYPLCQEDPCFEMNNFSQPFPLVMKTNDQGFY</sequence>
<dbReference type="Proteomes" id="UP001230051">
    <property type="component" value="Unassembled WGS sequence"/>
</dbReference>
<accession>A0AAD8GAZ9</accession>
<comment type="subcellular location">
    <subcellularLocation>
        <location evidence="1">Nucleus</location>
    </subcellularLocation>
</comment>
<keyword evidence="3" id="KW-0805">Transcription regulation</keyword>
<keyword evidence="6" id="KW-0539">Nucleus</keyword>
<dbReference type="InterPro" id="IPR043020">
    <property type="entry name" value="GCM_large"/>
</dbReference>
<protein>
    <submittedName>
        <fullName evidence="8">Chorion-specific transcription factor GCMa-like</fullName>
    </submittedName>
</protein>
<evidence type="ECO:0000259" key="7">
    <source>
        <dbReference type="PROSITE" id="PS50807"/>
    </source>
</evidence>
<dbReference type="PANTHER" id="PTHR12414">
    <property type="entry name" value="GLIAL CELLS MISSING RELATED/GLIDE"/>
    <property type="match status" value="1"/>
</dbReference>
<dbReference type="EMBL" id="JAGXEW010000006">
    <property type="protein sequence ID" value="KAK1170901.1"/>
    <property type="molecule type" value="Genomic_DNA"/>
</dbReference>
<name>A0AAD8GAZ9_ACIOX</name>
<keyword evidence="4" id="KW-0238">DNA-binding</keyword>
<dbReference type="FunFam" id="3.30.70.3530:FF:000001">
    <property type="entry name" value="Chorion-specific transcription factor GCMb"/>
    <property type="match status" value="1"/>
</dbReference>
<keyword evidence="9" id="KW-1185">Reference proteome</keyword>
<evidence type="ECO:0000313" key="8">
    <source>
        <dbReference type="EMBL" id="KAK1170901.1"/>
    </source>
</evidence>
<evidence type="ECO:0000256" key="6">
    <source>
        <dbReference type="ARBA" id="ARBA00023242"/>
    </source>
</evidence>
<dbReference type="SUPFAM" id="SSF90073">
    <property type="entry name" value="GCM domain"/>
    <property type="match status" value="1"/>
</dbReference>
<dbReference type="Gene3D" id="3.30.70.3530">
    <property type="entry name" value="GCM motif"/>
    <property type="match status" value="1"/>
</dbReference>
<keyword evidence="2" id="KW-0217">Developmental protein</keyword>
<reference evidence="8" key="1">
    <citation type="submission" date="2022-02" db="EMBL/GenBank/DDBJ databases">
        <title>Atlantic sturgeon de novo genome assembly.</title>
        <authorList>
            <person name="Stock M."/>
            <person name="Klopp C."/>
            <person name="Guiguen Y."/>
            <person name="Cabau C."/>
            <person name="Parinello H."/>
            <person name="Santidrian Yebra-Pimentel E."/>
            <person name="Kuhl H."/>
            <person name="Dirks R.P."/>
            <person name="Guessner J."/>
            <person name="Wuertz S."/>
            <person name="Du K."/>
            <person name="Schartl M."/>
        </authorList>
    </citation>
    <scope>NUCLEOTIDE SEQUENCE</scope>
    <source>
        <strain evidence="8">STURGEONOMICS-FGT-2020</strain>
        <tissue evidence="8">Whole blood</tissue>
    </source>
</reference>
<gene>
    <name evidence="8" type="primary">Gcm1</name>
    <name evidence="8" type="ORF">AOXY_G7850</name>
</gene>
<dbReference type="InterPro" id="IPR036115">
    <property type="entry name" value="GCM_dom_sf"/>
</dbReference>
<proteinExistence type="predicted"/>
<comment type="caution">
    <text evidence="8">The sequence shown here is derived from an EMBL/GenBank/DDBJ whole genome shotgun (WGS) entry which is preliminary data.</text>
</comment>
<dbReference type="PROSITE" id="PS50807">
    <property type="entry name" value="GCM"/>
    <property type="match status" value="1"/>
</dbReference>
<dbReference type="InterPro" id="IPR003902">
    <property type="entry name" value="Tscrpt_reg_GCM"/>
</dbReference>
<organism evidence="8 9">
    <name type="scientific">Acipenser oxyrinchus oxyrinchus</name>
    <dbReference type="NCBI Taxonomy" id="40147"/>
    <lineage>
        <taxon>Eukaryota</taxon>
        <taxon>Metazoa</taxon>
        <taxon>Chordata</taxon>
        <taxon>Craniata</taxon>
        <taxon>Vertebrata</taxon>
        <taxon>Euteleostomi</taxon>
        <taxon>Actinopterygii</taxon>
        <taxon>Chondrostei</taxon>
        <taxon>Acipenseriformes</taxon>
        <taxon>Acipenseridae</taxon>
        <taxon>Acipenser</taxon>
    </lineage>
</organism>
<evidence type="ECO:0000256" key="1">
    <source>
        <dbReference type="ARBA" id="ARBA00004123"/>
    </source>
</evidence>
<feature type="domain" description="GCM" evidence="7">
    <location>
        <begin position="20"/>
        <end position="175"/>
    </location>
</feature>
<evidence type="ECO:0000256" key="5">
    <source>
        <dbReference type="ARBA" id="ARBA00023163"/>
    </source>
</evidence>
<evidence type="ECO:0000256" key="2">
    <source>
        <dbReference type="ARBA" id="ARBA00022473"/>
    </source>
</evidence>
<dbReference type="GO" id="GO:0000978">
    <property type="term" value="F:RNA polymerase II cis-regulatory region sequence-specific DNA binding"/>
    <property type="evidence" value="ECO:0007669"/>
    <property type="project" value="TreeGrafter"/>
</dbReference>
<dbReference type="GO" id="GO:0005634">
    <property type="term" value="C:nucleus"/>
    <property type="evidence" value="ECO:0007669"/>
    <property type="project" value="UniProtKB-SubCell"/>
</dbReference>